<dbReference type="SUPFAM" id="SSF53383">
    <property type="entry name" value="PLP-dependent transferases"/>
    <property type="match status" value="1"/>
</dbReference>
<organism evidence="3">
    <name type="scientific">freshwater metagenome</name>
    <dbReference type="NCBI Taxonomy" id="449393"/>
    <lineage>
        <taxon>unclassified sequences</taxon>
        <taxon>metagenomes</taxon>
        <taxon>ecological metagenomes</taxon>
    </lineage>
</organism>
<dbReference type="AlphaFoldDB" id="A0A6J6GFZ7"/>
<gene>
    <name evidence="3" type="ORF">UFOPK1826_00610</name>
</gene>
<dbReference type="InterPro" id="IPR015421">
    <property type="entry name" value="PyrdxlP-dep_Trfase_major"/>
</dbReference>
<dbReference type="InterPro" id="IPR005814">
    <property type="entry name" value="Aminotrans_3"/>
</dbReference>
<protein>
    <submittedName>
        <fullName evidence="3">Unannotated protein</fullName>
    </submittedName>
</protein>
<dbReference type="GO" id="GO:0008483">
    <property type="term" value="F:transaminase activity"/>
    <property type="evidence" value="ECO:0007669"/>
    <property type="project" value="InterPro"/>
</dbReference>
<reference evidence="3" key="1">
    <citation type="submission" date="2020-05" db="EMBL/GenBank/DDBJ databases">
        <authorList>
            <person name="Chiriac C."/>
            <person name="Salcher M."/>
            <person name="Ghai R."/>
            <person name="Kavagutti S V."/>
        </authorList>
    </citation>
    <scope>NUCLEOTIDE SEQUENCE</scope>
</reference>
<dbReference type="PANTHER" id="PTHR43713:SF3">
    <property type="entry name" value="GLUTAMATE-1-SEMIALDEHYDE 2,1-AMINOMUTASE 1, CHLOROPLASTIC-RELATED"/>
    <property type="match status" value="1"/>
</dbReference>
<dbReference type="InterPro" id="IPR015424">
    <property type="entry name" value="PyrdxlP-dep_Trfase"/>
</dbReference>
<keyword evidence="2" id="KW-0663">Pyridoxal phosphate</keyword>
<evidence type="ECO:0000256" key="2">
    <source>
        <dbReference type="ARBA" id="ARBA00022898"/>
    </source>
</evidence>
<accession>A0A6J6GFZ7</accession>
<proteinExistence type="predicted"/>
<dbReference type="Pfam" id="PF00202">
    <property type="entry name" value="Aminotran_3"/>
    <property type="match status" value="1"/>
</dbReference>
<name>A0A6J6GFZ7_9ZZZZ</name>
<comment type="cofactor">
    <cofactor evidence="1">
        <name>pyridoxal 5'-phosphate</name>
        <dbReference type="ChEBI" id="CHEBI:597326"/>
    </cofactor>
</comment>
<dbReference type="GO" id="GO:0030170">
    <property type="term" value="F:pyridoxal phosphate binding"/>
    <property type="evidence" value="ECO:0007669"/>
    <property type="project" value="InterPro"/>
</dbReference>
<dbReference type="Gene3D" id="3.90.1150.10">
    <property type="entry name" value="Aspartate Aminotransferase, domain 1"/>
    <property type="match status" value="1"/>
</dbReference>
<dbReference type="PANTHER" id="PTHR43713">
    <property type="entry name" value="GLUTAMATE-1-SEMIALDEHYDE 2,1-AMINOMUTASE"/>
    <property type="match status" value="1"/>
</dbReference>
<dbReference type="EMBL" id="CAEZUN010000059">
    <property type="protein sequence ID" value="CAB4600226.1"/>
    <property type="molecule type" value="Genomic_DNA"/>
</dbReference>
<sequence>MLPAPGYLEGVRQLTQKYGTLLIVDETHTICAGAGGCTELWSLKPDILVIGKSIGGGFPVAAYGLSEDLAAQLSSKITEHDVDVSGIGGTLAGSALAMAAIKVTLTNCLLPEQFEKTCSLATRWASGVKKSFTEHNLDWSVQQLGCRAEYWFCAPPVNGAQAAAASDPQLENFMHLWAMNRGVLLTPFHNMALMSPFHKIEDVDKHTQVFNDALDTLTSH</sequence>
<dbReference type="Gene3D" id="3.40.640.10">
    <property type="entry name" value="Type I PLP-dependent aspartate aminotransferase-like (Major domain)"/>
    <property type="match status" value="1"/>
</dbReference>
<evidence type="ECO:0000256" key="1">
    <source>
        <dbReference type="ARBA" id="ARBA00001933"/>
    </source>
</evidence>
<dbReference type="InterPro" id="IPR015422">
    <property type="entry name" value="PyrdxlP-dep_Trfase_small"/>
</dbReference>
<evidence type="ECO:0000313" key="3">
    <source>
        <dbReference type="EMBL" id="CAB4600226.1"/>
    </source>
</evidence>